<keyword evidence="5" id="KW-0560">Oxidoreductase</keyword>
<dbReference type="Proteomes" id="UP000295341">
    <property type="component" value="Unassembled WGS sequence"/>
</dbReference>
<feature type="domain" description="Acetyl-CoA dehydrogenase-like C-terminal" evidence="9">
    <location>
        <begin position="467"/>
        <end position="580"/>
    </location>
</feature>
<dbReference type="Pfam" id="PF12806">
    <property type="entry name" value="Acyl-CoA_dh_C"/>
    <property type="match status" value="1"/>
</dbReference>
<dbReference type="SUPFAM" id="SSF47203">
    <property type="entry name" value="Acyl-CoA dehydrogenase C-terminal domain-like"/>
    <property type="match status" value="1"/>
</dbReference>
<accession>A0A4S3K1R0</accession>
<dbReference type="PANTHER" id="PTHR42803">
    <property type="entry name" value="ACYL-COA DEHYDROGENASE"/>
    <property type="match status" value="1"/>
</dbReference>
<dbReference type="GO" id="GO:0016627">
    <property type="term" value="F:oxidoreductase activity, acting on the CH-CH group of donors"/>
    <property type="evidence" value="ECO:0007669"/>
    <property type="project" value="InterPro"/>
</dbReference>
<evidence type="ECO:0000256" key="2">
    <source>
        <dbReference type="ARBA" id="ARBA00009347"/>
    </source>
</evidence>
<evidence type="ECO:0000259" key="9">
    <source>
        <dbReference type="Pfam" id="PF12806"/>
    </source>
</evidence>
<dbReference type="OrthoDB" id="9807883at2"/>
<evidence type="ECO:0000256" key="1">
    <source>
        <dbReference type="ARBA" id="ARBA00001974"/>
    </source>
</evidence>
<proteinExistence type="inferred from homology"/>
<keyword evidence="11" id="KW-1185">Reference proteome</keyword>
<dbReference type="InterPro" id="IPR052166">
    <property type="entry name" value="Diverse_Acyl-CoA_DH"/>
</dbReference>
<protein>
    <submittedName>
        <fullName evidence="10">Alkylation response protein AidB-like acyl-CoA dehydrogenase</fullName>
    </submittedName>
</protein>
<dbReference type="InterPro" id="IPR009075">
    <property type="entry name" value="AcylCo_DH/oxidase_C"/>
</dbReference>
<feature type="domain" description="Acyl-CoA dehydrogenase/oxidase N-terminal" evidence="8">
    <location>
        <begin position="76"/>
        <end position="156"/>
    </location>
</feature>
<dbReference type="Gene3D" id="2.40.110.10">
    <property type="entry name" value="Butyryl-CoA Dehydrogenase, subunit A, domain 2"/>
    <property type="match status" value="1"/>
</dbReference>
<evidence type="ECO:0000313" key="11">
    <source>
        <dbReference type="Proteomes" id="UP000295341"/>
    </source>
</evidence>
<dbReference type="InterPro" id="IPR037069">
    <property type="entry name" value="AcylCoA_DH/ox_N_sf"/>
</dbReference>
<dbReference type="InterPro" id="IPR046373">
    <property type="entry name" value="Acyl-CoA_Oxase/DH_mid-dom_sf"/>
</dbReference>
<evidence type="ECO:0000313" key="10">
    <source>
        <dbReference type="EMBL" id="TDU30959.1"/>
    </source>
</evidence>
<dbReference type="PANTHER" id="PTHR42803:SF3">
    <property type="entry name" value="ACYL-COA DEHYDROGENASE-RELATED"/>
    <property type="match status" value="1"/>
</dbReference>
<dbReference type="EMBL" id="SOBT01000008">
    <property type="protein sequence ID" value="TDU30959.1"/>
    <property type="molecule type" value="Genomic_DNA"/>
</dbReference>
<dbReference type="AlphaFoldDB" id="A0A4S3K1R0"/>
<dbReference type="Gene3D" id="1.20.140.10">
    <property type="entry name" value="Butyryl-CoA Dehydrogenase, subunit A, domain 3"/>
    <property type="match status" value="1"/>
</dbReference>
<dbReference type="Pfam" id="PF02771">
    <property type="entry name" value="Acyl-CoA_dh_N"/>
    <property type="match status" value="1"/>
</dbReference>
<dbReference type="InterPro" id="IPR006091">
    <property type="entry name" value="Acyl-CoA_Oxase/DH_mid-dom"/>
</dbReference>
<keyword evidence="3 5" id="KW-0285">Flavoprotein</keyword>
<evidence type="ECO:0000259" key="6">
    <source>
        <dbReference type="Pfam" id="PF00441"/>
    </source>
</evidence>
<dbReference type="GO" id="GO:0050660">
    <property type="term" value="F:flavin adenine dinucleotide binding"/>
    <property type="evidence" value="ECO:0007669"/>
    <property type="project" value="InterPro"/>
</dbReference>
<evidence type="ECO:0000256" key="3">
    <source>
        <dbReference type="ARBA" id="ARBA00022630"/>
    </source>
</evidence>
<comment type="caution">
    <text evidence="10">The sequence shown here is derived from an EMBL/GenBank/DDBJ whole genome shotgun (WGS) entry which is preliminary data.</text>
</comment>
<keyword evidence="4 5" id="KW-0274">FAD</keyword>
<dbReference type="Pfam" id="PF00441">
    <property type="entry name" value="Acyl-CoA_dh_1"/>
    <property type="match status" value="1"/>
</dbReference>
<comment type="cofactor">
    <cofactor evidence="1 5">
        <name>FAD</name>
        <dbReference type="ChEBI" id="CHEBI:57692"/>
    </cofactor>
</comment>
<dbReference type="InterPro" id="IPR036250">
    <property type="entry name" value="AcylCo_DH-like_C"/>
</dbReference>
<feature type="domain" description="Acyl-CoA oxidase/dehydrogenase middle" evidence="7">
    <location>
        <begin position="162"/>
        <end position="272"/>
    </location>
</feature>
<dbReference type="InterPro" id="IPR025878">
    <property type="entry name" value="Acyl-CoA_dh-like_C_dom"/>
</dbReference>
<sequence>MSTSLIVRRDLDFLLHDWLKIESLAAQQRHADLTRESVDAMLDLSEKLAREHFLTHYKRADVEEPRLDADGVHICPEVTQALRQYAEVGLFSAGFSPDLGGSGLPYLLTSASFAYFAAANVATSGYAMLTVANARLIVSFGSSAQIETFARPQIDGRWFGTMCLSEPQAGSSLGDVRTRAEPAGADELGERYRLTGNKMWISGGDQDASENIVHLVLAKVPGADGRLPEGTAGLSLFIVPKILPDGSRNDVGVAGLNHKMGYRGTANCLLNFGEHGGAIGWRVGQPGLGLMQMFQMMNEARIGVGLGAAALGYRGHRLSVTYARERLQGRAIGVRTGAPVPLIEHADVKRMLLAQKAYAEGALALCLYCAKLVDEEGNAGSAELLGLLTPVAKTWPSEYGLAANDIAIQIHGGYGYTRDFDVEQLLRDNRLNPIHEGTTGIQAIDLLGRKILRDSGRGMAELGRRMIDTTARSQGVPEFAPHAAALKRAVTQINDSLAPLRQQVANAAFDNATPFLWAFGHVVVAWLWLEQAVAARSLDVKTTDERTFIDGKLRACRYFFECELPKIDAWLGVVASRTDVASGAPPEIF</sequence>
<dbReference type="SUPFAM" id="SSF56645">
    <property type="entry name" value="Acyl-CoA dehydrogenase NM domain-like"/>
    <property type="match status" value="1"/>
</dbReference>
<name>A0A4S3K1R0_9GAMM</name>
<comment type="similarity">
    <text evidence="2 5">Belongs to the acyl-CoA dehydrogenase family.</text>
</comment>
<dbReference type="InterPro" id="IPR009100">
    <property type="entry name" value="AcylCoA_DH/oxidase_NM_dom_sf"/>
</dbReference>
<dbReference type="Pfam" id="PF02770">
    <property type="entry name" value="Acyl-CoA_dh_M"/>
    <property type="match status" value="1"/>
</dbReference>
<evidence type="ECO:0000259" key="8">
    <source>
        <dbReference type="Pfam" id="PF02771"/>
    </source>
</evidence>
<evidence type="ECO:0000256" key="5">
    <source>
        <dbReference type="RuleBase" id="RU362125"/>
    </source>
</evidence>
<dbReference type="Gene3D" id="1.10.540.10">
    <property type="entry name" value="Acyl-CoA dehydrogenase/oxidase, N-terminal domain"/>
    <property type="match status" value="1"/>
</dbReference>
<evidence type="ECO:0000256" key="4">
    <source>
        <dbReference type="ARBA" id="ARBA00022827"/>
    </source>
</evidence>
<reference evidence="10 11" key="1">
    <citation type="submission" date="2019-03" db="EMBL/GenBank/DDBJ databases">
        <title>Genomic Encyclopedia of Type Strains, Phase IV (KMG-IV): sequencing the most valuable type-strain genomes for metagenomic binning, comparative biology and taxonomic classification.</title>
        <authorList>
            <person name="Goeker M."/>
        </authorList>
    </citation>
    <scope>NUCLEOTIDE SEQUENCE [LARGE SCALE GENOMIC DNA]</scope>
    <source>
        <strain evidence="10 11">DSM 26377</strain>
    </source>
</reference>
<dbReference type="InterPro" id="IPR013786">
    <property type="entry name" value="AcylCoA_DH/ox_N"/>
</dbReference>
<evidence type="ECO:0000259" key="7">
    <source>
        <dbReference type="Pfam" id="PF02770"/>
    </source>
</evidence>
<gene>
    <name evidence="10" type="ORF">DFR24_0316</name>
</gene>
<feature type="domain" description="Acyl-CoA dehydrogenase/oxidase C-terminal" evidence="6">
    <location>
        <begin position="289"/>
        <end position="444"/>
    </location>
</feature>
<dbReference type="RefSeq" id="WP_133879589.1">
    <property type="nucleotide sequence ID" value="NZ_MWIN01000022.1"/>
</dbReference>
<organism evidence="10 11">
    <name type="scientific">Panacagrimonas perspica</name>
    <dbReference type="NCBI Taxonomy" id="381431"/>
    <lineage>
        <taxon>Bacteria</taxon>
        <taxon>Pseudomonadati</taxon>
        <taxon>Pseudomonadota</taxon>
        <taxon>Gammaproteobacteria</taxon>
        <taxon>Nevskiales</taxon>
        <taxon>Nevskiaceae</taxon>
        <taxon>Panacagrimonas</taxon>
    </lineage>
</organism>